<feature type="domain" description="Heparinase II/III-like C-terminal" evidence="5">
    <location>
        <begin position="411"/>
        <end position="588"/>
    </location>
</feature>
<protein>
    <submittedName>
        <fullName evidence="7">Heparinase II/III N-terminus</fullName>
    </submittedName>
</protein>
<gene>
    <name evidence="7" type="ORF">SAMN05421769_3162</name>
</gene>
<keyword evidence="4" id="KW-0456">Lyase</keyword>
<organism evidence="7 8">
    <name type="scientific">Chryseobacterium scophthalmum</name>
    <dbReference type="NCBI Taxonomy" id="59733"/>
    <lineage>
        <taxon>Bacteria</taxon>
        <taxon>Pseudomonadati</taxon>
        <taxon>Bacteroidota</taxon>
        <taxon>Flavobacteriia</taxon>
        <taxon>Flavobacteriales</taxon>
        <taxon>Weeksellaceae</taxon>
        <taxon>Chryseobacterium group</taxon>
        <taxon>Chryseobacterium</taxon>
    </lineage>
</organism>
<dbReference type="AlphaFoldDB" id="A0A1N6I930"/>
<dbReference type="InterPro" id="IPR031680">
    <property type="entry name" value="Hepar_II_III_N"/>
</dbReference>
<dbReference type="Gene3D" id="1.50.10.100">
    <property type="entry name" value="Chondroitin AC/alginate lyase"/>
    <property type="match status" value="1"/>
</dbReference>
<evidence type="ECO:0000256" key="2">
    <source>
        <dbReference type="ARBA" id="ARBA00022729"/>
    </source>
</evidence>
<dbReference type="PANTHER" id="PTHR39210">
    <property type="entry name" value="HEPARIN-SULFATE LYASE"/>
    <property type="match status" value="1"/>
</dbReference>
<dbReference type="PANTHER" id="PTHR39210:SF1">
    <property type="entry name" value="HEPARIN-SULFATE LYASE"/>
    <property type="match status" value="1"/>
</dbReference>
<evidence type="ECO:0000313" key="8">
    <source>
        <dbReference type="Proteomes" id="UP000184782"/>
    </source>
</evidence>
<evidence type="ECO:0000256" key="1">
    <source>
        <dbReference type="ARBA" id="ARBA00004418"/>
    </source>
</evidence>
<dbReference type="EMBL" id="FSRQ01000003">
    <property type="protein sequence ID" value="SIO28526.1"/>
    <property type="molecule type" value="Genomic_DNA"/>
</dbReference>
<evidence type="ECO:0000256" key="3">
    <source>
        <dbReference type="ARBA" id="ARBA00022764"/>
    </source>
</evidence>
<dbReference type="InterPro" id="IPR008929">
    <property type="entry name" value="Chondroitin_lyas"/>
</dbReference>
<keyword evidence="3" id="KW-0574">Periplasm</keyword>
<evidence type="ECO:0000259" key="6">
    <source>
        <dbReference type="Pfam" id="PF16889"/>
    </source>
</evidence>
<feature type="domain" description="Heparin-sulfate lyase N-terminal" evidence="6">
    <location>
        <begin position="66"/>
        <end position="316"/>
    </location>
</feature>
<dbReference type="STRING" id="59733.SAMN05421769_3162"/>
<keyword evidence="2" id="KW-0732">Signal</keyword>
<dbReference type="Gene3D" id="2.70.98.70">
    <property type="match status" value="1"/>
</dbReference>
<dbReference type="RefSeq" id="WP_074231400.1">
    <property type="nucleotide sequence ID" value="NZ_FSRQ01000003.1"/>
</dbReference>
<dbReference type="SUPFAM" id="SSF48230">
    <property type="entry name" value="Chondroitin AC/alginate lyase"/>
    <property type="match status" value="1"/>
</dbReference>
<dbReference type="Pfam" id="PF16889">
    <property type="entry name" value="Hepar_II_III_N"/>
    <property type="match status" value="1"/>
</dbReference>
<evidence type="ECO:0000256" key="4">
    <source>
        <dbReference type="ARBA" id="ARBA00023239"/>
    </source>
</evidence>
<accession>A0A1N6I930</accession>
<dbReference type="Pfam" id="PF07940">
    <property type="entry name" value="Hepar_II_III_C"/>
    <property type="match status" value="1"/>
</dbReference>
<evidence type="ECO:0000259" key="5">
    <source>
        <dbReference type="Pfam" id="PF07940"/>
    </source>
</evidence>
<comment type="subcellular location">
    <subcellularLocation>
        <location evidence="1">Periplasm</location>
    </subcellularLocation>
</comment>
<sequence>MNLKLAIQLYKNMGTRYVAYRVRHEFEKKTGQLKKKHPYNLSLSQPISLADWKASKKEFLIDAKEKLQIQKINSQQLKEKAEKIISGELLFFNANWLSLGKDYNWITNPSNGYQYDSKKHWSEIPDLSEEAGDIKFVWEKSRFSYLLTLIRYDYHFDQDLSEFIFSEIDSWIIANPINQGPNWRCSQEISLRIFNWCFALYYYQNSAALTEERWQKIQNVMYASLHHVYHHIDFSRIAVRNNHAITETLFLSLSNILFPFIPEAKKWSEKGLKWFEEEINYQIYNDGTFLQFSMNYHRVVIQLLSFGISLTHKNNFKFSDVVYDKAYKSLNFLYQCMQDENGKLPNYGSNDGALFFPLADADYRDYRPQLNTLHYILTGKSIFENKEIEEDLCWNGKTFAQKKFKPITKLKGTLSFEDGGYYLCRNDDFFTFIRCGNHKDRPAQADNLHLDIWYKEHNILRDSGTYKYNTDAEKLKYFMGSLSHNVVMVNDESQMLKGGRFIWYFWSQKLNAEWRETETEYLFTGRIKAFEFLNKSAFQDRTIRVSKINPQWIVEDNLQNLDDFSMKQIWHPNDNKLNIESDKERHKFDSFNSDYYGNYTNEKSVYFKFNKNISTIITYNLS</sequence>
<dbReference type="GO" id="GO:0042597">
    <property type="term" value="C:periplasmic space"/>
    <property type="evidence" value="ECO:0007669"/>
    <property type="project" value="UniProtKB-SubCell"/>
</dbReference>
<keyword evidence="8" id="KW-1185">Reference proteome</keyword>
<evidence type="ECO:0000313" key="7">
    <source>
        <dbReference type="EMBL" id="SIO28526.1"/>
    </source>
</evidence>
<reference evidence="8" key="1">
    <citation type="submission" date="2016-12" db="EMBL/GenBank/DDBJ databases">
        <authorList>
            <person name="Varghese N."/>
            <person name="Submissions S."/>
        </authorList>
    </citation>
    <scope>NUCLEOTIDE SEQUENCE [LARGE SCALE GENOMIC DNA]</scope>
    <source>
        <strain evidence="8">DSM 16779</strain>
    </source>
</reference>
<proteinExistence type="predicted"/>
<dbReference type="GO" id="GO:0016829">
    <property type="term" value="F:lyase activity"/>
    <property type="evidence" value="ECO:0007669"/>
    <property type="project" value="UniProtKB-KW"/>
</dbReference>
<dbReference type="InterPro" id="IPR012480">
    <property type="entry name" value="Hepar_II_III_C"/>
</dbReference>
<name>A0A1N6I930_9FLAO</name>
<dbReference type="Proteomes" id="UP000184782">
    <property type="component" value="Unassembled WGS sequence"/>
</dbReference>